<evidence type="ECO:0008006" key="3">
    <source>
        <dbReference type="Google" id="ProtNLM"/>
    </source>
</evidence>
<gene>
    <name evidence="1" type="ORF">HA299_06495</name>
</gene>
<dbReference type="Pfam" id="PF13263">
    <property type="entry name" value="PHP_C"/>
    <property type="match status" value="1"/>
</dbReference>
<proteinExistence type="predicted"/>
<dbReference type="SUPFAM" id="SSF89550">
    <property type="entry name" value="PHP domain-like"/>
    <property type="match status" value="1"/>
</dbReference>
<dbReference type="GO" id="GO:0004534">
    <property type="term" value="F:5'-3' RNA exonuclease activity"/>
    <property type="evidence" value="ECO:0007669"/>
    <property type="project" value="TreeGrafter"/>
</dbReference>
<dbReference type="GO" id="GO:0035312">
    <property type="term" value="F:5'-3' DNA exonuclease activity"/>
    <property type="evidence" value="ECO:0007669"/>
    <property type="project" value="TreeGrafter"/>
</dbReference>
<dbReference type="AlphaFoldDB" id="A0A832RU20"/>
<dbReference type="InterPro" id="IPR052018">
    <property type="entry name" value="PHP_domain"/>
</dbReference>
<name>A0A832RU20_9EURY</name>
<feature type="non-terminal residue" evidence="1">
    <location>
        <position position="339"/>
    </location>
</feature>
<dbReference type="Proteomes" id="UP000600363">
    <property type="component" value="Unassembled WGS sequence"/>
</dbReference>
<comment type="caution">
    <text evidence="1">The sequence shown here is derived from an EMBL/GenBank/DDBJ whole genome shotgun (WGS) entry which is preliminary data.</text>
</comment>
<organism evidence="1 2">
    <name type="scientific">Methermicoccus shengliensis</name>
    <dbReference type="NCBI Taxonomy" id="660064"/>
    <lineage>
        <taxon>Archaea</taxon>
        <taxon>Methanobacteriati</taxon>
        <taxon>Methanobacteriota</taxon>
        <taxon>Stenosarchaea group</taxon>
        <taxon>Methanomicrobia</taxon>
        <taxon>Methanosarcinales</taxon>
        <taxon>Methermicoccaceae</taxon>
        <taxon>Methermicoccus</taxon>
    </lineage>
</organism>
<evidence type="ECO:0000313" key="1">
    <source>
        <dbReference type="EMBL" id="HIH70240.1"/>
    </source>
</evidence>
<protein>
    <recommendedName>
        <fullName evidence="3">Polymerase/histidinol phosphatase N-terminal domain-containing protein</fullName>
    </recommendedName>
</protein>
<dbReference type="InterPro" id="IPR016195">
    <property type="entry name" value="Pol/histidinol_Pase-like"/>
</dbReference>
<reference evidence="1" key="1">
    <citation type="journal article" date="2020" name="bioRxiv">
        <title>A rank-normalized archaeal taxonomy based on genome phylogeny resolves widespread incomplete and uneven classifications.</title>
        <authorList>
            <person name="Rinke C."/>
            <person name="Chuvochina M."/>
            <person name="Mussig A.J."/>
            <person name="Chaumeil P.-A."/>
            <person name="Waite D.W."/>
            <person name="Whitman W.B."/>
            <person name="Parks D.H."/>
            <person name="Hugenholtz P."/>
        </authorList>
    </citation>
    <scope>NUCLEOTIDE SEQUENCE</scope>
    <source>
        <strain evidence="1">UBA12518</strain>
    </source>
</reference>
<dbReference type="PANTHER" id="PTHR42924:SF3">
    <property type="entry name" value="POLYMERASE_HISTIDINOL PHOSPHATASE N-TERMINAL DOMAIN-CONTAINING PROTEIN"/>
    <property type="match status" value="1"/>
</dbReference>
<dbReference type="Gene3D" id="3.20.20.140">
    <property type="entry name" value="Metal-dependent hydrolases"/>
    <property type="match status" value="1"/>
</dbReference>
<sequence length="339" mass="38079">MSWTAQRLRELLDGECAHMCAHMGCDMHVHSSYSSDVPDVLSQRPLNRLLSALERGMYYFVLTDHDTMAGYVQLMDELSMMGEVGKLAAERVISGVELSCRCPEVGIVHTNVFGLDERQFAHIDRLRDAGGFVRLERLMPYLDAEGLVCSLNHPLWQPPDGNITFSKVVRGVLTTLLNRKLHNGEAISQKIVESLYSPEGQRRMEEVYRGTLDIAGQFSLIEVNGSRVALMNDIAEHIASEVGVPTCGGSDDHYGEVLGLCYTIADGKDKWEFLERVEKGMGQVMRRDADFATSCMRFINFIRLVAESEEPDEVVVSLFNSQIGRLPLLIAPRFIRLMY</sequence>
<evidence type="ECO:0000313" key="2">
    <source>
        <dbReference type="Proteomes" id="UP000600363"/>
    </source>
</evidence>
<accession>A0A832RU20</accession>
<dbReference type="PANTHER" id="PTHR42924">
    <property type="entry name" value="EXONUCLEASE"/>
    <property type="match status" value="1"/>
</dbReference>
<dbReference type="EMBL" id="DUIH01000021">
    <property type="protein sequence ID" value="HIH70240.1"/>
    <property type="molecule type" value="Genomic_DNA"/>
</dbReference>